<proteinExistence type="predicted"/>
<evidence type="ECO:0000256" key="1">
    <source>
        <dbReference type="SAM" id="Phobius"/>
    </source>
</evidence>
<dbReference type="AlphaFoldDB" id="A0A430HFF3"/>
<keyword evidence="1" id="KW-0472">Membrane</keyword>
<feature type="transmembrane region" description="Helical" evidence="1">
    <location>
        <begin position="44"/>
        <end position="66"/>
    </location>
</feature>
<dbReference type="Proteomes" id="UP000278085">
    <property type="component" value="Unassembled WGS sequence"/>
</dbReference>
<evidence type="ECO:0000313" key="2">
    <source>
        <dbReference type="EMBL" id="RSZ56236.1"/>
    </source>
</evidence>
<protein>
    <submittedName>
        <fullName evidence="2">Uncharacterized protein</fullName>
    </submittedName>
</protein>
<feature type="transmembrane region" description="Helical" evidence="1">
    <location>
        <begin position="90"/>
        <end position="115"/>
    </location>
</feature>
<dbReference type="EMBL" id="RXLQ01000017">
    <property type="protein sequence ID" value="RSZ56236.1"/>
    <property type="molecule type" value="Genomic_DNA"/>
</dbReference>
<evidence type="ECO:0000313" key="3">
    <source>
        <dbReference type="Proteomes" id="UP000278085"/>
    </source>
</evidence>
<name>A0A430HFF3_9BURK</name>
<keyword evidence="1" id="KW-0812">Transmembrane</keyword>
<accession>A0A430HFF3</accession>
<dbReference type="RefSeq" id="WP_126076817.1">
    <property type="nucleotide sequence ID" value="NZ_CP051166.1"/>
</dbReference>
<organism evidence="2 3">
    <name type="scientific">Massilia atriviolacea</name>
    <dbReference type="NCBI Taxonomy" id="2495579"/>
    <lineage>
        <taxon>Bacteria</taxon>
        <taxon>Pseudomonadati</taxon>
        <taxon>Pseudomonadota</taxon>
        <taxon>Betaproteobacteria</taxon>
        <taxon>Burkholderiales</taxon>
        <taxon>Oxalobacteraceae</taxon>
        <taxon>Telluria group</taxon>
        <taxon>Massilia</taxon>
    </lineage>
</organism>
<keyword evidence="3" id="KW-1185">Reference proteome</keyword>
<comment type="caution">
    <text evidence="2">The sequence shown here is derived from an EMBL/GenBank/DDBJ whole genome shotgun (WGS) entry which is preliminary data.</text>
</comment>
<sequence length="200" mass="21893">MHVPTRTYATPNATRHGLILILALAPGLLYVSGFWRWFFTPVSLAAGLGAALAGNLLLAPSMAGIAQRDIDRGMHASLRSGSRFPWGERLVLHCLIGLVCFGWMMSALWLCAMLVEPAISERAFRVEAVRQCSGPKCAACTTTASAVLRFESMRTALCVDHVQPPLREGESMIVRGYYHRLMIRIDSVRRAPGATPTSRP</sequence>
<keyword evidence="1" id="KW-1133">Transmembrane helix</keyword>
<feature type="transmembrane region" description="Helical" evidence="1">
    <location>
        <begin position="18"/>
        <end position="38"/>
    </location>
</feature>
<reference evidence="2 3" key="1">
    <citation type="submission" date="2018-12" db="EMBL/GenBank/DDBJ databases">
        <authorList>
            <person name="Yang E."/>
        </authorList>
    </citation>
    <scope>NUCLEOTIDE SEQUENCE [LARGE SCALE GENOMIC DNA]</scope>
    <source>
        <strain evidence="2 3">SOD</strain>
    </source>
</reference>
<dbReference type="OrthoDB" id="9866988at2"/>
<gene>
    <name evidence="2" type="ORF">EJB06_25400</name>
</gene>